<gene>
    <name evidence="2" type="ORF">S01H4_03140</name>
</gene>
<feature type="transmembrane region" description="Helical" evidence="1">
    <location>
        <begin position="6"/>
        <end position="23"/>
    </location>
</feature>
<comment type="caution">
    <text evidence="2">The sequence shown here is derived from an EMBL/GenBank/DDBJ whole genome shotgun (WGS) entry which is preliminary data.</text>
</comment>
<reference evidence="2" key="1">
    <citation type="journal article" date="2014" name="Front. Microbiol.">
        <title>High frequency of phylogenetically diverse reductive dehalogenase-homologous genes in deep subseafloor sedimentary metagenomes.</title>
        <authorList>
            <person name="Kawai M."/>
            <person name="Futagami T."/>
            <person name="Toyoda A."/>
            <person name="Takaki Y."/>
            <person name="Nishi S."/>
            <person name="Hori S."/>
            <person name="Arai W."/>
            <person name="Tsubouchi T."/>
            <person name="Morono Y."/>
            <person name="Uchiyama I."/>
            <person name="Ito T."/>
            <person name="Fujiyama A."/>
            <person name="Inagaki F."/>
            <person name="Takami H."/>
        </authorList>
    </citation>
    <scope>NUCLEOTIDE SEQUENCE</scope>
    <source>
        <strain evidence="2">Expedition CK06-06</strain>
    </source>
</reference>
<organism evidence="2">
    <name type="scientific">marine sediment metagenome</name>
    <dbReference type="NCBI Taxonomy" id="412755"/>
    <lineage>
        <taxon>unclassified sequences</taxon>
        <taxon>metagenomes</taxon>
        <taxon>ecological metagenomes</taxon>
    </lineage>
</organism>
<dbReference type="AlphaFoldDB" id="X1BQW7"/>
<accession>X1BQW7</accession>
<keyword evidence="1" id="KW-1133">Transmembrane helix</keyword>
<sequence>MIIRGIPLLILLVFIIFILLELSKRYIPNKEWHDFIPAILVFFALLYGSVCAYYFNLDFGTSFQEALTLLAPAGLFKFLQLIAPSFMSEFERKPIE</sequence>
<keyword evidence="1" id="KW-0472">Membrane</keyword>
<evidence type="ECO:0000313" key="2">
    <source>
        <dbReference type="EMBL" id="GAG74546.1"/>
    </source>
</evidence>
<protein>
    <submittedName>
        <fullName evidence="2">Uncharacterized protein</fullName>
    </submittedName>
</protein>
<keyword evidence="1" id="KW-0812">Transmembrane</keyword>
<feature type="transmembrane region" description="Helical" evidence="1">
    <location>
        <begin position="35"/>
        <end position="55"/>
    </location>
</feature>
<dbReference type="EMBL" id="BART01000744">
    <property type="protein sequence ID" value="GAG74546.1"/>
    <property type="molecule type" value="Genomic_DNA"/>
</dbReference>
<proteinExistence type="predicted"/>
<evidence type="ECO:0000256" key="1">
    <source>
        <dbReference type="SAM" id="Phobius"/>
    </source>
</evidence>
<name>X1BQW7_9ZZZZ</name>